<name>A0A8H6WRC5_9AGAR</name>
<evidence type="ECO:0000313" key="1">
    <source>
        <dbReference type="EMBL" id="KAF7326927.1"/>
    </source>
</evidence>
<dbReference type="AlphaFoldDB" id="A0A8H6WRC5"/>
<evidence type="ECO:0000313" key="2">
    <source>
        <dbReference type="Proteomes" id="UP000620124"/>
    </source>
</evidence>
<sequence length="543" mass="61219">MTRRDASTATCNCPKFVVCGGCARLNVVSPSLDPDHFDESFGRDFSPSKLRAHVADIKYEIQRYNGYIEELENTQRQLESQLAAVVYPLLNLPKEIISMIFVQCLPAHGRVRPSPRKAPLLLAQICRLWREIALSTSQIWSSMDLMFDFGYVGGHYGNVPNPGALPLLRTWLFRAKDRPISLTLRSHHNQLSPDVLSVIPSYAGQLCRLELSLEPVDFEYIRAASAAFPNLRRIAFYCYDPPGSIENPVSIFGSPPALCELRVLCNSGSAVPFGVYPFLNTLELGDTSAQLVLEVLSRCPQLLHLKACIKDSTNVPMPSNAARNFDLQSLVLVAYQRGLAVHLLHYLTLPRLRRLDLQDETQFAVLMSFLARSSCILDHLGLTIPAENQVWQEVRTILRRFPSLESFDVDTGPHIMSVIHLLRSFPARVGALPDTVPKLKALTLTTWKEDLDYECLVGFLRQRRNPGVHPDGLLESFHLKLCEDEYDRACGLPSQIILSAFEQVIAEGLDIMVSNRKSRWPADRMTLGIEPCEYFLERKEYLP</sequence>
<dbReference type="InterPro" id="IPR032675">
    <property type="entry name" value="LRR_dom_sf"/>
</dbReference>
<accession>A0A8H6WRC5</accession>
<dbReference type="OrthoDB" id="2269034at2759"/>
<gene>
    <name evidence="1" type="ORF">MVEN_02586600</name>
</gene>
<protein>
    <submittedName>
        <fullName evidence="1">F-box domain-containing protein</fullName>
    </submittedName>
</protein>
<dbReference type="Proteomes" id="UP000620124">
    <property type="component" value="Unassembled WGS sequence"/>
</dbReference>
<reference evidence="1" key="1">
    <citation type="submission" date="2020-05" db="EMBL/GenBank/DDBJ databases">
        <title>Mycena genomes resolve the evolution of fungal bioluminescence.</title>
        <authorList>
            <person name="Tsai I.J."/>
        </authorList>
    </citation>
    <scope>NUCLEOTIDE SEQUENCE</scope>
    <source>
        <strain evidence="1">CCC161011</strain>
    </source>
</reference>
<dbReference type="Gene3D" id="3.80.10.10">
    <property type="entry name" value="Ribonuclease Inhibitor"/>
    <property type="match status" value="1"/>
</dbReference>
<proteinExistence type="predicted"/>
<dbReference type="SUPFAM" id="SSF52047">
    <property type="entry name" value="RNI-like"/>
    <property type="match status" value="1"/>
</dbReference>
<comment type="caution">
    <text evidence="1">The sequence shown here is derived from an EMBL/GenBank/DDBJ whole genome shotgun (WGS) entry which is preliminary data.</text>
</comment>
<organism evidence="1 2">
    <name type="scientific">Mycena venus</name>
    <dbReference type="NCBI Taxonomy" id="2733690"/>
    <lineage>
        <taxon>Eukaryota</taxon>
        <taxon>Fungi</taxon>
        <taxon>Dikarya</taxon>
        <taxon>Basidiomycota</taxon>
        <taxon>Agaricomycotina</taxon>
        <taxon>Agaricomycetes</taxon>
        <taxon>Agaricomycetidae</taxon>
        <taxon>Agaricales</taxon>
        <taxon>Marasmiineae</taxon>
        <taxon>Mycenaceae</taxon>
        <taxon>Mycena</taxon>
    </lineage>
</organism>
<dbReference type="EMBL" id="JACAZI010000039">
    <property type="protein sequence ID" value="KAF7326927.1"/>
    <property type="molecule type" value="Genomic_DNA"/>
</dbReference>
<keyword evidence="2" id="KW-1185">Reference proteome</keyword>